<dbReference type="EMBL" id="JBHMEI010000023">
    <property type="protein sequence ID" value="MFB9205042.1"/>
    <property type="molecule type" value="Genomic_DNA"/>
</dbReference>
<reference evidence="3 4" key="1">
    <citation type="submission" date="2024-09" db="EMBL/GenBank/DDBJ databases">
        <authorList>
            <person name="Sun Q."/>
            <person name="Mori K."/>
        </authorList>
    </citation>
    <scope>NUCLEOTIDE SEQUENCE [LARGE SCALE GENOMIC DNA]</scope>
    <source>
        <strain evidence="3 4">CCM 3426</strain>
    </source>
</reference>
<organism evidence="3 4">
    <name type="scientific">Nonomuraea spiralis</name>
    <dbReference type="NCBI Taxonomy" id="46182"/>
    <lineage>
        <taxon>Bacteria</taxon>
        <taxon>Bacillati</taxon>
        <taxon>Actinomycetota</taxon>
        <taxon>Actinomycetes</taxon>
        <taxon>Streptosporangiales</taxon>
        <taxon>Streptosporangiaceae</taxon>
        <taxon>Nonomuraea</taxon>
    </lineage>
</organism>
<dbReference type="Pfam" id="PF13193">
    <property type="entry name" value="AMP-binding_C"/>
    <property type="match status" value="1"/>
</dbReference>
<comment type="caution">
    <text evidence="3">The sequence shown here is derived from an EMBL/GenBank/DDBJ whole genome shotgun (WGS) entry which is preliminary data.</text>
</comment>
<dbReference type="Pfam" id="PF00501">
    <property type="entry name" value="AMP-binding"/>
    <property type="match status" value="1"/>
</dbReference>
<keyword evidence="4" id="KW-1185">Reference proteome</keyword>
<dbReference type="InterPro" id="IPR045851">
    <property type="entry name" value="AMP-bd_C_sf"/>
</dbReference>
<evidence type="ECO:0000313" key="3">
    <source>
        <dbReference type="EMBL" id="MFB9205042.1"/>
    </source>
</evidence>
<feature type="domain" description="AMP-dependent synthetase/ligase" evidence="1">
    <location>
        <begin position="31"/>
        <end position="360"/>
    </location>
</feature>
<dbReference type="Proteomes" id="UP001589647">
    <property type="component" value="Unassembled WGS sequence"/>
</dbReference>
<dbReference type="Gene3D" id="3.40.50.12780">
    <property type="entry name" value="N-terminal domain of ligase-like"/>
    <property type="match status" value="1"/>
</dbReference>
<dbReference type="Gene3D" id="3.30.300.30">
    <property type="match status" value="1"/>
</dbReference>
<dbReference type="PANTHER" id="PTHR43201">
    <property type="entry name" value="ACYL-COA SYNTHETASE"/>
    <property type="match status" value="1"/>
</dbReference>
<evidence type="ECO:0000259" key="2">
    <source>
        <dbReference type="Pfam" id="PF13193"/>
    </source>
</evidence>
<feature type="domain" description="AMP-binding enzyme C-terminal" evidence="2">
    <location>
        <begin position="419"/>
        <end position="494"/>
    </location>
</feature>
<protein>
    <submittedName>
        <fullName evidence="3">AMP-binding protein</fullName>
    </submittedName>
</protein>
<dbReference type="InterPro" id="IPR000873">
    <property type="entry name" value="AMP-dep_synth/lig_dom"/>
</dbReference>
<name>A0ABV5IKY4_9ACTN</name>
<gene>
    <name evidence="3" type="ORF">ACFFV7_27870</name>
</gene>
<evidence type="ECO:0000259" key="1">
    <source>
        <dbReference type="Pfam" id="PF00501"/>
    </source>
</evidence>
<dbReference type="InterPro" id="IPR025110">
    <property type="entry name" value="AMP-bd_C"/>
</dbReference>
<sequence length="526" mass="56450">MTTVSPPLPAKTAAYYAEGWWRRETFLDDLHRQARVRPGEPAYITVRDGDHCVTVTYAQLAEQVELLAAALWETGVRPGDLVAFHLPEIWETAALWLACGRVGAITLVLDHCIGGRERDLVLKGTPADLLITAADDDSAGVAATVGISDLLARAATLAPLEQGERPQISADDLCQMLLTSGTGGRVKGVLHTFNSRYATVRLIAGLLGRSEISGTSSAIGHSLGLSINVLAPLLTGRPSVFSTSKDPGHWLDLIERHRIACCVKPPLFWGQLVAAQRRRPRDLSSLSRVVSLAAALPASTAADIRDVLSPHLINAYGMSECGLISLSSPGDPAEDSIGRSVDGVEVELRQDEGALHVRSPGLCHAMVDMRTGRCTWTPDTDEGWYDTGDLMRMGQDGRLHYQSRAVDRIGCTLLIPVAEVESELHGHPAVAEVAIVGIPDADGHEETCAVVVPTGTPPSLEDLRVFLRGRRMTEQYLPARLVISDSLPRTSLGKVRKTEVRDLIASGALTGHGSPLRHTQPQGGIA</sequence>
<dbReference type="SUPFAM" id="SSF56801">
    <property type="entry name" value="Acetyl-CoA synthetase-like"/>
    <property type="match status" value="1"/>
</dbReference>
<dbReference type="RefSeq" id="WP_189651613.1">
    <property type="nucleotide sequence ID" value="NZ_BMRC01000020.1"/>
</dbReference>
<dbReference type="PANTHER" id="PTHR43201:SF32">
    <property type="entry name" value="2-SUCCINYLBENZOATE--COA LIGASE, CHLOROPLASTIC_PEROXISOMAL"/>
    <property type="match status" value="1"/>
</dbReference>
<evidence type="ECO:0000313" key="4">
    <source>
        <dbReference type="Proteomes" id="UP001589647"/>
    </source>
</evidence>
<accession>A0ABV5IKY4</accession>
<dbReference type="InterPro" id="IPR042099">
    <property type="entry name" value="ANL_N_sf"/>
</dbReference>
<proteinExistence type="predicted"/>